<keyword evidence="3" id="KW-1185">Reference proteome</keyword>
<proteinExistence type="predicted"/>
<dbReference type="AlphaFoldDB" id="A0A1H1TXT2"/>
<keyword evidence="1" id="KW-0472">Membrane</keyword>
<reference evidence="3" key="1">
    <citation type="submission" date="2016-10" db="EMBL/GenBank/DDBJ databases">
        <authorList>
            <person name="Varghese N."/>
            <person name="Submissions S."/>
        </authorList>
    </citation>
    <scope>NUCLEOTIDE SEQUENCE [LARGE SCALE GENOMIC DNA]</scope>
    <source>
        <strain evidence="3">2SM5</strain>
    </source>
</reference>
<keyword evidence="1" id="KW-0812">Transmembrane</keyword>
<dbReference type="EMBL" id="LT629748">
    <property type="protein sequence ID" value="SDS65057.1"/>
    <property type="molecule type" value="Genomic_DNA"/>
</dbReference>
<dbReference type="OrthoDB" id="6692539at2"/>
<keyword evidence="1" id="KW-1133">Transmembrane helix</keyword>
<protein>
    <submittedName>
        <fullName evidence="2">Uncharacterized protein</fullName>
    </submittedName>
</protein>
<dbReference type="Proteomes" id="UP000243426">
    <property type="component" value="Chromosome I"/>
</dbReference>
<evidence type="ECO:0000256" key="1">
    <source>
        <dbReference type="SAM" id="Phobius"/>
    </source>
</evidence>
<evidence type="ECO:0000313" key="2">
    <source>
        <dbReference type="EMBL" id="SDS65057.1"/>
    </source>
</evidence>
<dbReference type="STRING" id="797277.SAMN05216198_2434"/>
<accession>A0A1H1TXT2</accession>
<gene>
    <name evidence="2" type="ORF">SAMN05216198_2434</name>
</gene>
<organism evidence="2 3">
    <name type="scientific">Halopseudomonas litoralis</name>
    <dbReference type="NCBI Taxonomy" id="797277"/>
    <lineage>
        <taxon>Bacteria</taxon>
        <taxon>Pseudomonadati</taxon>
        <taxon>Pseudomonadota</taxon>
        <taxon>Gammaproteobacteria</taxon>
        <taxon>Pseudomonadales</taxon>
        <taxon>Pseudomonadaceae</taxon>
        <taxon>Halopseudomonas</taxon>
    </lineage>
</organism>
<evidence type="ECO:0000313" key="3">
    <source>
        <dbReference type="Proteomes" id="UP000243426"/>
    </source>
</evidence>
<name>A0A1H1TXT2_9GAMM</name>
<feature type="transmembrane region" description="Helical" evidence="1">
    <location>
        <begin position="12"/>
        <end position="32"/>
    </location>
</feature>
<sequence length="226" mass="23290">MRGQRQRGISLISLMVGLLVSLLAVMGMMALYRTVMHTTAESGAYARLSSERSAALLGAHAYLQEAGFGMEGAAPGADLIVCTSNTSQGQLRGSDCAPSGRGNLLLWRLLGVDENAGVQCAGLLITAAGALEHLQPQSCAGGLPSGAWSVTQRQALFTPEPTTAGFVALELVEESCQTFGVDLGVPGAALVRLQAQHPVAADPDTGTESVPVYSSTCLVNFKGGEA</sequence>